<dbReference type="GO" id="GO:0016491">
    <property type="term" value="F:oxidoreductase activity"/>
    <property type="evidence" value="ECO:0007669"/>
    <property type="project" value="UniProtKB-KW"/>
</dbReference>
<feature type="region of interest" description="Disordered" evidence="2">
    <location>
        <begin position="22"/>
        <end position="42"/>
    </location>
</feature>
<dbReference type="EMBL" id="KV875100">
    <property type="protein sequence ID" value="OIW26254.1"/>
    <property type="molecule type" value="Genomic_DNA"/>
</dbReference>
<dbReference type="InterPro" id="IPR036812">
    <property type="entry name" value="NAD(P)_OxRdtase_dom_sf"/>
</dbReference>
<dbReference type="InterPro" id="IPR023210">
    <property type="entry name" value="NADP_OxRdtase_dom"/>
</dbReference>
<dbReference type="AlphaFoldDB" id="A0A1J7IFL7"/>
<dbReference type="CDD" id="cd19093">
    <property type="entry name" value="AKR_AtPLR-like"/>
    <property type="match status" value="1"/>
</dbReference>
<reference evidence="4 5" key="1">
    <citation type="submission" date="2016-10" db="EMBL/GenBank/DDBJ databases">
        <title>Draft genome sequence of Coniochaeta ligniaria NRRL30616, a lignocellulolytic fungus for bioabatement of inhibitors in plant biomass hydrolysates.</title>
        <authorList>
            <consortium name="DOE Joint Genome Institute"/>
            <person name="Jimenez D.J."/>
            <person name="Hector R.E."/>
            <person name="Riley R."/>
            <person name="Sun H."/>
            <person name="Grigoriev I.V."/>
            <person name="Van Elsas J.D."/>
            <person name="Nichols N.N."/>
        </authorList>
    </citation>
    <scope>NUCLEOTIDE SEQUENCE [LARGE SCALE GENOMIC DNA]</scope>
    <source>
        <strain evidence="4 5">NRRL 30616</strain>
    </source>
</reference>
<proteinExistence type="predicted"/>
<dbReference type="Proteomes" id="UP000182658">
    <property type="component" value="Unassembled WGS sequence"/>
</dbReference>
<gene>
    <name evidence="4" type="ORF">CONLIGDRAFT_634556</name>
</gene>
<accession>A0A1J7IFL7</accession>
<evidence type="ECO:0000256" key="1">
    <source>
        <dbReference type="ARBA" id="ARBA00023002"/>
    </source>
</evidence>
<organism evidence="4 5">
    <name type="scientific">Coniochaeta ligniaria NRRL 30616</name>
    <dbReference type="NCBI Taxonomy" id="1408157"/>
    <lineage>
        <taxon>Eukaryota</taxon>
        <taxon>Fungi</taxon>
        <taxon>Dikarya</taxon>
        <taxon>Ascomycota</taxon>
        <taxon>Pezizomycotina</taxon>
        <taxon>Sordariomycetes</taxon>
        <taxon>Sordariomycetidae</taxon>
        <taxon>Coniochaetales</taxon>
        <taxon>Coniochaetaceae</taxon>
        <taxon>Coniochaeta</taxon>
    </lineage>
</organism>
<evidence type="ECO:0000313" key="4">
    <source>
        <dbReference type="EMBL" id="OIW26254.1"/>
    </source>
</evidence>
<dbReference type="InterPro" id="IPR050523">
    <property type="entry name" value="AKR_Detox_Biosynth"/>
</dbReference>
<dbReference type="InParanoid" id="A0A1J7IFL7"/>
<feature type="domain" description="NADP-dependent oxidoreductase" evidence="3">
    <location>
        <begin position="69"/>
        <end position="358"/>
    </location>
</feature>
<dbReference type="InterPro" id="IPR020471">
    <property type="entry name" value="AKR"/>
</dbReference>
<keyword evidence="5" id="KW-1185">Reference proteome</keyword>
<dbReference type="OrthoDB" id="1659429at2759"/>
<feature type="compositionally biased region" description="Polar residues" evidence="2">
    <location>
        <begin position="22"/>
        <end position="31"/>
    </location>
</feature>
<dbReference type="PRINTS" id="PR00069">
    <property type="entry name" value="ALDKETRDTASE"/>
</dbReference>
<sequence>MTAFMPDDTFLQRGLAAGMSATSGFHSSKPSPVSPDLAGKNILPQSVVPSPTDRIEFKTAKGPPVKTSPICIGAWPWGDKGTWHWTEDELPNVKAAWKYLYESGINFIDTAAVYGDGRSEEIVGELVRGLPRDSVVVQTKWLGLPTAAENYVHPVDAPVIECKKSLARLGLDYVDVYMVHGPIHPQSIKNVAKGLAKLVDQGLARAVAVANYDTADVKKMEAALAEHGVPLAAQQVEYNVLRRLPETTGQIAECRQRGIVFQTYSSLAQGRLSGKYSADNPPPKTYRFSKYDMKDVEPTLQVLRGIAQKRGKSVASVSLNWVVSEGGLPLVGIRNEQQAKDAVEALGWRLTEEEVDQCILMCSKCVIRPTVHKGEAS</sequence>
<evidence type="ECO:0000313" key="5">
    <source>
        <dbReference type="Proteomes" id="UP000182658"/>
    </source>
</evidence>
<dbReference type="SUPFAM" id="SSF51430">
    <property type="entry name" value="NAD(P)-linked oxidoreductase"/>
    <property type="match status" value="1"/>
</dbReference>
<dbReference type="PANTHER" id="PTHR43364">
    <property type="entry name" value="NADH-SPECIFIC METHYLGLYOXAL REDUCTASE-RELATED"/>
    <property type="match status" value="1"/>
</dbReference>
<dbReference type="STRING" id="1408157.A0A1J7IFL7"/>
<dbReference type="PANTHER" id="PTHR43364:SF4">
    <property type="entry name" value="NAD(P)-LINKED OXIDOREDUCTASE SUPERFAMILY PROTEIN"/>
    <property type="match status" value="1"/>
</dbReference>
<keyword evidence="1" id="KW-0560">Oxidoreductase</keyword>
<dbReference type="Pfam" id="PF00248">
    <property type="entry name" value="Aldo_ket_red"/>
    <property type="match status" value="1"/>
</dbReference>
<dbReference type="Gene3D" id="3.20.20.100">
    <property type="entry name" value="NADP-dependent oxidoreductase domain"/>
    <property type="match status" value="1"/>
</dbReference>
<evidence type="ECO:0000256" key="2">
    <source>
        <dbReference type="SAM" id="MobiDB-lite"/>
    </source>
</evidence>
<evidence type="ECO:0000259" key="3">
    <source>
        <dbReference type="Pfam" id="PF00248"/>
    </source>
</evidence>
<name>A0A1J7IFL7_9PEZI</name>
<protein>
    <submittedName>
        <fullName evidence="4">Aldo/keto reductase</fullName>
    </submittedName>
</protein>